<keyword evidence="1" id="KW-0812">Transmembrane</keyword>
<dbReference type="PANTHER" id="PTHR12277">
    <property type="entry name" value="ALPHA/BETA HYDROLASE DOMAIN-CONTAINING PROTEIN"/>
    <property type="match status" value="1"/>
</dbReference>
<evidence type="ECO:0000259" key="2">
    <source>
        <dbReference type="Pfam" id="PF00561"/>
    </source>
</evidence>
<name>A0A0R3LAM9_9BRAD</name>
<keyword evidence="1" id="KW-0472">Membrane</keyword>
<evidence type="ECO:0000313" key="4">
    <source>
        <dbReference type="Proteomes" id="UP000051913"/>
    </source>
</evidence>
<keyword evidence="3" id="KW-0378">Hydrolase</keyword>
<dbReference type="PANTHER" id="PTHR12277:SF81">
    <property type="entry name" value="PROTEIN ABHD13"/>
    <property type="match status" value="1"/>
</dbReference>
<organism evidence="3 4">
    <name type="scientific">Bradyrhizobium valentinum</name>
    <dbReference type="NCBI Taxonomy" id="1518501"/>
    <lineage>
        <taxon>Bacteria</taxon>
        <taxon>Pseudomonadati</taxon>
        <taxon>Pseudomonadota</taxon>
        <taxon>Alphaproteobacteria</taxon>
        <taxon>Hyphomicrobiales</taxon>
        <taxon>Nitrobacteraceae</taxon>
        <taxon>Bradyrhizobium</taxon>
    </lineage>
</organism>
<feature type="domain" description="AB hydrolase-1" evidence="2">
    <location>
        <begin position="74"/>
        <end position="193"/>
    </location>
</feature>
<dbReference type="STRING" id="1518501.CQ10_12760"/>
<sequence length="268" mass="29070">MTVLKWLLIVVSAGYVCGLLALFFAQRAVLFPAPTSARTAPHAAGFPEAEEHILTTADGEKVIVWHVPAKPGRPVVLYFHGNGDYLAGFFGRFRSIIADGTGVVALSYRGYAGSTGRPSEHGLLQDAAAAYAFTVARYRADNIVVWGFSLGTGVAVTLAAEQRIGRLILEAPYTSITDVAASAYWFAPVRLLMRDQFRSDVQIARVKVPLLVMHGALDPTIPVTFGERLFALANEPKRFVRLARGGHNDLDNFGAIEIARNFINLARG</sequence>
<evidence type="ECO:0000256" key="1">
    <source>
        <dbReference type="SAM" id="Phobius"/>
    </source>
</evidence>
<dbReference type="Proteomes" id="UP000051913">
    <property type="component" value="Unassembled WGS sequence"/>
</dbReference>
<dbReference type="InterPro" id="IPR000073">
    <property type="entry name" value="AB_hydrolase_1"/>
</dbReference>
<dbReference type="GO" id="GO:0016787">
    <property type="term" value="F:hydrolase activity"/>
    <property type="evidence" value="ECO:0007669"/>
    <property type="project" value="UniProtKB-KW"/>
</dbReference>
<dbReference type="EMBL" id="LLXX01000120">
    <property type="protein sequence ID" value="KRR04953.1"/>
    <property type="molecule type" value="Genomic_DNA"/>
</dbReference>
<reference evidence="3 4" key="1">
    <citation type="submission" date="2014-03" db="EMBL/GenBank/DDBJ databases">
        <title>Bradyrhizobium valentinum sp. nov., isolated from effective nodules of Lupinus mariae-josephae, a lupine endemic of basic-lime soils in Eastern Spain.</title>
        <authorList>
            <person name="Duran D."/>
            <person name="Rey L."/>
            <person name="Navarro A."/>
            <person name="Busquets A."/>
            <person name="Imperial J."/>
            <person name="Ruiz-Argueso T."/>
        </authorList>
    </citation>
    <scope>NUCLEOTIDE SEQUENCE [LARGE SCALE GENOMIC DNA]</scope>
    <source>
        <strain evidence="3 4">LmjM3</strain>
    </source>
</reference>
<protein>
    <submittedName>
        <fullName evidence="3">Alpha/beta hydrolase</fullName>
    </submittedName>
</protein>
<dbReference type="InterPro" id="IPR029058">
    <property type="entry name" value="AB_hydrolase_fold"/>
</dbReference>
<dbReference type="Gene3D" id="3.40.50.1820">
    <property type="entry name" value="alpha/beta hydrolase"/>
    <property type="match status" value="1"/>
</dbReference>
<dbReference type="OrthoDB" id="9798884at2"/>
<proteinExistence type="predicted"/>
<dbReference type="Pfam" id="PF00561">
    <property type="entry name" value="Abhydrolase_1"/>
    <property type="match status" value="1"/>
</dbReference>
<evidence type="ECO:0000313" key="3">
    <source>
        <dbReference type="EMBL" id="KRR04953.1"/>
    </source>
</evidence>
<accession>A0A0R3LAM9</accession>
<keyword evidence="1" id="KW-1133">Transmembrane helix</keyword>
<dbReference type="SUPFAM" id="SSF53474">
    <property type="entry name" value="alpha/beta-Hydrolases"/>
    <property type="match status" value="1"/>
</dbReference>
<keyword evidence="4" id="KW-1185">Reference proteome</keyword>
<dbReference type="AlphaFoldDB" id="A0A0R3LAM9"/>
<feature type="transmembrane region" description="Helical" evidence="1">
    <location>
        <begin position="6"/>
        <end position="25"/>
    </location>
</feature>
<dbReference type="RefSeq" id="WP_057851895.1">
    <property type="nucleotide sequence ID" value="NZ_LLXX01000120.1"/>
</dbReference>
<comment type="caution">
    <text evidence="3">The sequence shown here is derived from an EMBL/GenBank/DDBJ whole genome shotgun (WGS) entry which is preliminary data.</text>
</comment>
<gene>
    <name evidence="3" type="ORF">CP49_15550</name>
</gene>